<accession>A0A1B2RCK1</accession>
<dbReference type="Gene3D" id="3.40.50.300">
    <property type="entry name" value="P-loop containing nucleotide triphosphate hydrolases"/>
    <property type="match status" value="1"/>
</dbReference>
<dbReference type="InterPro" id="IPR027417">
    <property type="entry name" value="P-loop_NTPase"/>
</dbReference>
<dbReference type="CDD" id="cd01130">
    <property type="entry name" value="VirB11-like_ATPase"/>
    <property type="match status" value="1"/>
</dbReference>
<organism evidence="3">
    <name type="scientific">Acinetobacter baumannii</name>
    <dbReference type="NCBI Taxonomy" id="470"/>
    <lineage>
        <taxon>Bacteria</taxon>
        <taxon>Pseudomonadati</taxon>
        <taxon>Pseudomonadota</taxon>
        <taxon>Gammaproteobacteria</taxon>
        <taxon>Moraxellales</taxon>
        <taxon>Moraxellaceae</taxon>
        <taxon>Acinetobacter</taxon>
        <taxon>Acinetobacter calcoaceticus/baumannii complex</taxon>
    </lineage>
</organism>
<dbReference type="Pfam" id="PF00437">
    <property type="entry name" value="T2SSE"/>
    <property type="match status" value="1"/>
</dbReference>
<evidence type="ECO:0000313" key="3">
    <source>
        <dbReference type="EMBL" id="AOB42333.1"/>
    </source>
</evidence>
<dbReference type="GO" id="GO:0005737">
    <property type="term" value="C:cytoplasm"/>
    <property type="evidence" value="ECO:0007669"/>
    <property type="project" value="InterPro"/>
</dbReference>
<evidence type="ECO:0000259" key="2">
    <source>
        <dbReference type="Pfam" id="PF00437"/>
    </source>
</evidence>
<dbReference type="NCBIfam" id="TIGR02782">
    <property type="entry name" value="TrbB_P"/>
    <property type="match status" value="1"/>
</dbReference>
<keyword evidence="3" id="KW-0614">Plasmid</keyword>
<dbReference type="PATRIC" id="fig|470.2118.peg.3825"/>
<proteinExistence type="inferred from homology"/>
<sequence>MTIADANTLRVLDKLKREMGTSILNLLEQDDVVEIMLNPDGRLWCERIGKEMEVFGEMSPSNAISMMNTIAKLLDTTITSENPILECELPIDGSRFEGVIPPIVAKPTFSLRKKAKKIFTLDDYVRDGIMDESQKQLIIDCVDLRKNILVVGGTGTGKTTLTNAIIDSVATRHPDHRLIIIEDTNEIQCKSENAVVMRSNINVSMLALLKVTMRMRPDRILVGEVRGGGETLALLKAWNTGHPGGIATVHANDSRAGLIRMEQLINEVSANPMQQLIAEAVNVVVCIVKTPTGRKIKEIITVDGFKNGDYKFSSYN</sequence>
<geneLocation type="plasmid" evidence="3">
    <name>IHIT7853-OXA-23</name>
</geneLocation>
<name>A0A1B2RCK1_ACIBA</name>
<dbReference type="InterPro" id="IPR014149">
    <property type="entry name" value="Conjug-transfer_TrbB"/>
</dbReference>
<dbReference type="EMBL" id="KX118105">
    <property type="protein sequence ID" value="AOB42333.1"/>
    <property type="molecule type" value="Genomic_DNA"/>
</dbReference>
<dbReference type="PANTHER" id="PTHR30486:SF6">
    <property type="entry name" value="TYPE IV PILUS RETRACTATION ATPASE PILT"/>
    <property type="match status" value="1"/>
</dbReference>
<feature type="domain" description="Bacterial type II secretion system protein E" evidence="2">
    <location>
        <begin position="75"/>
        <end position="285"/>
    </location>
</feature>
<dbReference type="InterPro" id="IPR001482">
    <property type="entry name" value="T2SS/T4SS_dom"/>
</dbReference>
<dbReference type="AlphaFoldDB" id="A0A1B2RCK1"/>
<dbReference type="Gene3D" id="3.30.450.90">
    <property type="match status" value="1"/>
</dbReference>
<dbReference type="GO" id="GO:0016887">
    <property type="term" value="F:ATP hydrolysis activity"/>
    <property type="evidence" value="ECO:0007669"/>
    <property type="project" value="InterPro"/>
</dbReference>
<dbReference type="SUPFAM" id="SSF52540">
    <property type="entry name" value="P-loop containing nucleoside triphosphate hydrolases"/>
    <property type="match status" value="1"/>
</dbReference>
<dbReference type="InterPro" id="IPR050921">
    <property type="entry name" value="T4SS_GSP_E_ATPase"/>
</dbReference>
<reference evidence="3" key="1">
    <citation type="journal article" date="2016" name="Gut Pathog.">
        <title>Genome sequence of OXA-23 producing Acinetobacter baumannii IHIT7853, a carbapenem-resistant strain from a cat belonging to international clone IC1.</title>
        <authorList>
            <person name="Ewers C."/>
            <person name="Klotz P."/>
            <person name="Scheufen S."/>
            <person name="Leidner U."/>
            <person name="Gottig S."/>
            <person name="Semmler T."/>
        </authorList>
    </citation>
    <scope>NUCLEOTIDE SEQUENCE</scope>
    <source>
        <strain evidence="3">IHIT7853</strain>
        <plasmid evidence="3">IHIT7853-OXA-23</plasmid>
    </source>
</reference>
<dbReference type="GO" id="GO:0005524">
    <property type="term" value="F:ATP binding"/>
    <property type="evidence" value="ECO:0007669"/>
    <property type="project" value="InterPro"/>
</dbReference>
<dbReference type="RefSeq" id="WP_000150290.1">
    <property type="nucleotide sequence ID" value="NZ_JAMKXD010000013.1"/>
</dbReference>
<evidence type="ECO:0000256" key="1">
    <source>
        <dbReference type="ARBA" id="ARBA00006611"/>
    </source>
</evidence>
<comment type="similarity">
    <text evidence="1">Belongs to the GSP E family.</text>
</comment>
<protein>
    <submittedName>
        <fullName evidence="3">Conjugative transfer protein TrbB</fullName>
    </submittedName>
</protein>
<dbReference type="PANTHER" id="PTHR30486">
    <property type="entry name" value="TWITCHING MOTILITY PROTEIN PILT"/>
    <property type="match status" value="1"/>
</dbReference>